<gene>
    <name evidence="5" type="ORF">POM88_047585</name>
</gene>
<keyword evidence="1" id="KW-0805">Transcription regulation</keyword>
<organism evidence="5 6">
    <name type="scientific">Heracleum sosnowskyi</name>
    <dbReference type="NCBI Taxonomy" id="360622"/>
    <lineage>
        <taxon>Eukaryota</taxon>
        <taxon>Viridiplantae</taxon>
        <taxon>Streptophyta</taxon>
        <taxon>Embryophyta</taxon>
        <taxon>Tracheophyta</taxon>
        <taxon>Spermatophyta</taxon>
        <taxon>Magnoliopsida</taxon>
        <taxon>eudicotyledons</taxon>
        <taxon>Gunneridae</taxon>
        <taxon>Pentapetalae</taxon>
        <taxon>asterids</taxon>
        <taxon>campanulids</taxon>
        <taxon>Apiales</taxon>
        <taxon>Apiaceae</taxon>
        <taxon>Apioideae</taxon>
        <taxon>apioid superclade</taxon>
        <taxon>Tordylieae</taxon>
        <taxon>Tordyliinae</taxon>
        <taxon>Heracleum</taxon>
    </lineage>
</organism>
<keyword evidence="6" id="KW-1185">Reference proteome</keyword>
<sequence length="572" mass="64938">MSDDFRLPSPNIIQTDNRPLGVLENEMYTRVEEISTSKVAEPGEQNPFSSELGNEFNKGKTADTGGVLEDGMGNRNKANRAQNSSGAYCEQSSSLAPELDLPVKHKADFNSASLFELLSKYERGGKKLEDKHFSNLGSENTSSRKLSTEEIIRVAAERYIQFPGKDLDCVTTFIHPYGSALSSLSMEETSGADLAHLLLAAADRIWEGKFDSARRLLSRSQCMSSKSGNPIERLTSYFSEALQERIRRETGSRKFKMVNENVRVPINGLSTGVDQTVVAIHEYIPFSKVVHFASTQTILEHVATETNIHVIDLHIRSGIHWPPMIQALSERKVHPVQLLKITALNTEDNQKVEDIGKRLESFANPLNINFLFVVVTVDDLSSLKKELLDIQSGEAVVIYASNILRTMIPRPDKLETLMRVIKELSPLIMILFEVDASDNSPSFINRFVAALFFYSTWFDCFEECLDRDNQYRMNLERYHFGEGIINTIATEGEERITRSVKIDVWRSYFARFQMVEVEIPKSSFHQAEMVLKKKFSCARFCTINNDDKCFIIRWKGTPMFSLSTWKFEQTPE</sequence>
<dbReference type="Proteomes" id="UP001237642">
    <property type="component" value="Unassembled WGS sequence"/>
</dbReference>
<feature type="short sequence motif" description="VHIID" evidence="3">
    <location>
        <begin position="308"/>
        <end position="312"/>
    </location>
</feature>
<evidence type="ECO:0000313" key="5">
    <source>
        <dbReference type="EMBL" id="KAK1354329.1"/>
    </source>
</evidence>
<dbReference type="PROSITE" id="PS50985">
    <property type="entry name" value="GRAS"/>
    <property type="match status" value="1"/>
</dbReference>
<dbReference type="PANTHER" id="PTHR31636">
    <property type="entry name" value="OSJNBA0084A10.13 PROTEIN-RELATED"/>
    <property type="match status" value="1"/>
</dbReference>
<protein>
    <submittedName>
        <fullName evidence="5">Della protein rgl1</fullName>
    </submittedName>
</protein>
<comment type="similarity">
    <text evidence="3">Belongs to the GRAS family.</text>
</comment>
<feature type="region of interest" description="Disordered" evidence="4">
    <location>
        <begin position="35"/>
        <end position="59"/>
    </location>
</feature>
<dbReference type="AlphaFoldDB" id="A0AAD8GU75"/>
<evidence type="ECO:0000256" key="2">
    <source>
        <dbReference type="ARBA" id="ARBA00023163"/>
    </source>
</evidence>
<reference evidence="5" key="2">
    <citation type="submission" date="2023-05" db="EMBL/GenBank/DDBJ databases">
        <authorList>
            <person name="Schelkunov M.I."/>
        </authorList>
    </citation>
    <scope>NUCLEOTIDE SEQUENCE</scope>
    <source>
        <strain evidence="5">Hsosn_3</strain>
        <tissue evidence="5">Leaf</tissue>
    </source>
</reference>
<comment type="caution">
    <text evidence="3">Lacks conserved residue(s) required for the propagation of feature annotation.</text>
</comment>
<accession>A0AAD8GU75</accession>
<dbReference type="InterPro" id="IPR005202">
    <property type="entry name" value="TF_GRAS"/>
</dbReference>
<dbReference type="EMBL" id="JAUIZM010000011">
    <property type="protein sequence ID" value="KAK1354329.1"/>
    <property type="molecule type" value="Genomic_DNA"/>
</dbReference>
<dbReference type="Pfam" id="PF03514">
    <property type="entry name" value="GRAS"/>
    <property type="match status" value="1"/>
</dbReference>
<evidence type="ECO:0000256" key="1">
    <source>
        <dbReference type="ARBA" id="ARBA00023015"/>
    </source>
</evidence>
<proteinExistence type="inferred from homology"/>
<comment type="caution">
    <text evidence="5">The sequence shown here is derived from an EMBL/GenBank/DDBJ whole genome shotgun (WGS) entry which is preliminary data.</text>
</comment>
<feature type="region of interest" description="Leucine repeat II (LRII)" evidence="3">
    <location>
        <begin position="354"/>
        <end position="386"/>
    </location>
</feature>
<keyword evidence="2" id="KW-0804">Transcription</keyword>
<evidence type="ECO:0000313" key="6">
    <source>
        <dbReference type="Proteomes" id="UP001237642"/>
    </source>
</evidence>
<feature type="region of interest" description="SAW" evidence="3">
    <location>
        <begin position="489"/>
        <end position="566"/>
    </location>
</feature>
<reference evidence="5" key="1">
    <citation type="submission" date="2023-02" db="EMBL/GenBank/DDBJ databases">
        <title>Genome of toxic invasive species Heracleum sosnowskyi carries increased number of genes despite the absence of recent whole-genome duplications.</title>
        <authorList>
            <person name="Schelkunov M."/>
            <person name="Shtratnikova V."/>
            <person name="Makarenko M."/>
            <person name="Klepikova A."/>
            <person name="Omelchenko D."/>
            <person name="Novikova G."/>
            <person name="Obukhova E."/>
            <person name="Bogdanov V."/>
            <person name="Penin A."/>
            <person name="Logacheva M."/>
        </authorList>
    </citation>
    <scope>NUCLEOTIDE SEQUENCE</scope>
    <source>
        <strain evidence="5">Hsosn_3</strain>
        <tissue evidence="5">Leaf</tissue>
    </source>
</reference>
<evidence type="ECO:0000256" key="4">
    <source>
        <dbReference type="SAM" id="MobiDB-lite"/>
    </source>
</evidence>
<name>A0AAD8GU75_9APIA</name>
<evidence type="ECO:0000256" key="3">
    <source>
        <dbReference type="PROSITE-ProRule" id="PRU01191"/>
    </source>
</evidence>